<sequence>MALCWNLGEKCLSLMSAGTVPLHFHFH</sequence>
<dbReference type="AlphaFoldDB" id="A0A0E9T111"/>
<organism evidence="1">
    <name type="scientific">Anguilla anguilla</name>
    <name type="common">European freshwater eel</name>
    <name type="synonym">Muraena anguilla</name>
    <dbReference type="NCBI Taxonomy" id="7936"/>
    <lineage>
        <taxon>Eukaryota</taxon>
        <taxon>Metazoa</taxon>
        <taxon>Chordata</taxon>
        <taxon>Craniata</taxon>
        <taxon>Vertebrata</taxon>
        <taxon>Euteleostomi</taxon>
        <taxon>Actinopterygii</taxon>
        <taxon>Neopterygii</taxon>
        <taxon>Teleostei</taxon>
        <taxon>Anguilliformes</taxon>
        <taxon>Anguillidae</taxon>
        <taxon>Anguilla</taxon>
    </lineage>
</organism>
<name>A0A0E9T111_ANGAN</name>
<evidence type="ECO:0000313" key="1">
    <source>
        <dbReference type="EMBL" id="JAH47284.1"/>
    </source>
</evidence>
<proteinExistence type="predicted"/>
<accession>A0A0E9T111</accession>
<reference evidence="1" key="1">
    <citation type="submission" date="2014-11" db="EMBL/GenBank/DDBJ databases">
        <authorList>
            <person name="Amaro Gonzalez C."/>
        </authorList>
    </citation>
    <scope>NUCLEOTIDE SEQUENCE</scope>
</reference>
<reference evidence="1" key="2">
    <citation type="journal article" date="2015" name="Fish Shellfish Immunol.">
        <title>Early steps in the European eel (Anguilla anguilla)-Vibrio vulnificus interaction in the gills: Role of the RtxA13 toxin.</title>
        <authorList>
            <person name="Callol A."/>
            <person name="Pajuelo D."/>
            <person name="Ebbesson L."/>
            <person name="Teles M."/>
            <person name="MacKenzie S."/>
            <person name="Amaro C."/>
        </authorList>
    </citation>
    <scope>NUCLEOTIDE SEQUENCE</scope>
</reference>
<dbReference type="EMBL" id="GBXM01061293">
    <property type="protein sequence ID" value="JAH47284.1"/>
    <property type="molecule type" value="Transcribed_RNA"/>
</dbReference>
<protein>
    <submittedName>
        <fullName evidence="1">Uncharacterized protein</fullName>
    </submittedName>
</protein>